<feature type="signal peptide" evidence="1">
    <location>
        <begin position="1"/>
        <end position="20"/>
    </location>
</feature>
<dbReference type="KEGG" id="tnl:113496720"/>
<dbReference type="SUPFAM" id="SSF57567">
    <property type="entry name" value="Serine protease inhibitors"/>
    <property type="match status" value="1"/>
</dbReference>
<organism evidence="3 4">
    <name type="scientific">Trichoplusia ni</name>
    <name type="common">Cabbage looper</name>
    <dbReference type="NCBI Taxonomy" id="7111"/>
    <lineage>
        <taxon>Eukaryota</taxon>
        <taxon>Metazoa</taxon>
        <taxon>Ecdysozoa</taxon>
        <taxon>Arthropoda</taxon>
        <taxon>Hexapoda</taxon>
        <taxon>Insecta</taxon>
        <taxon>Pterygota</taxon>
        <taxon>Neoptera</taxon>
        <taxon>Endopterygota</taxon>
        <taxon>Lepidoptera</taxon>
        <taxon>Glossata</taxon>
        <taxon>Ditrysia</taxon>
        <taxon>Noctuoidea</taxon>
        <taxon>Noctuidae</taxon>
        <taxon>Plusiinae</taxon>
        <taxon>Trichoplusia</taxon>
    </lineage>
</organism>
<dbReference type="GeneID" id="113496720"/>
<dbReference type="RefSeq" id="XP_026731837.1">
    <property type="nucleotide sequence ID" value="XM_026876036.1"/>
</dbReference>
<dbReference type="AlphaFoldDB" id="A0A7E5VU98"/>
<feature type="domain" description="TIL" evidence="2">
    <location>
        <begin position="33"/>
        <end position="91"/>
    </location>
</feature>
<evidence type="ECO:0000259" key="2">
    <source>
        <dbReference type="Pfam" id="PF01826"/>
    </source>
</evidence>
<proteinExistence type="predicted"/>
<accession>A0A7E5VU98</accession>
<keyword evidence="1" id="KW-0732">Signal</keyword>
<protein>
    <submittedName>
        <fullName evidence="4">Chymotrypsin-elastase inhibitor ixodidin-like</fullName>
    </submittedName>
</protein>
<dbReference type="InterPro" id="IPR036084">
    <property type="entry name" value="Ser_inhib-like_sf"/>
</dbReference>
<dbReference type="CDD" id="cd19941">
    <property type="entry name" value="TIL"/>
    <property type="match status" value="1"/>
</dbReference>
<feature type="chain" id="PRO_5028925977" evidence="1">
    <location>
        <begin position="21"/>
        <end position="92"/>
    </location>
</feature>
<dbReference type="OrthoDB" id="671595at2759"/>
<sequence>MSFSVLAVCLFVVASTVVLAAPPSVTPEVCESRENEVYYKCQLEACYTTCQHLKTPPPCPSIAAGCFQPACICKGGFLRNAEGKCVPEDQCH</sequence>
<evidence type="ECO:0000313" key="3">
    <source>
        <dbReference type="Proteomes" id="UP000322000"/>
    </source>
</evidence>
<name>A0A7E5VU98_TRINI</name>
<evidence type="ECO:0000256" key="1">
    <source>
        <dbReference type="SAM" id="SignalP"/>
    </source>
</evidence>
<dbReference type="Pfam" id="PF01826">
    <property type="entry name" value="TIL"/>
    <property type="match status" value="1"/>
</dbReference>
<dbReference type="Proteomes" id="UP000322000">
    <property type="component" value="Chromosome 8"/>
</dbReference>
<dbReference type="InterPro" id="IPR002919">
    <property type="entry name" value="TIL_dom"/>
</dbReference>
<dbReference type="InParanoid" id="A0A7E5VU98"/>
<gene>
    <name evidence="4" type="primary">LOC113496720</name>
</gene>
<dbReference type="Gene3D" id="2.10.25.10">
    <property type="entry name" value="Laminin"/>
    <property type="match status" value="1"/>
</dbReference>
<evidence type="ECO:0000313" key="4">
    <source>
        <dbReference type="RefSeq" id="XP_026731837.1"/>
    </source>
</evidence>
<reference evidence="4" key="1">
    <citation type="submission" date="2025-08" db="UniProtKB">
        <authorList>
            <consortium name="RefSeq"/>
        </authorList>
    </citation>
    <scope>IDENTIFICATION</scope>
</reference>
<keyword evidence="3" id="KW-1185">Reference proteome</keyword>